<keyword evidence="3" id="KW-1185">Reference proteome</keyword>
<evidence type="ECO:0000256" key="1">
    <source>
        <dbReference type="SAM" id="MobiDB-lite"/>
    </source>
</evidence>
<feature type="non-terminal residue" evidence="2">
    <location>
        <position position="74"/>
    </location>
</feature>
<feature type="non-terminal residue" evidence="2">
    <location>
        <position position="1"/>
    </location>
</feature>
<dbReference type="EMBL" id="LXQA010999838">
    <property type="protein sequence ID" value="MCI80626.1"/>
    <property type="molecule type" value="Genomic_DNA"/>
</dbReference>
<evidence type="ECO:0000313" key="3">
    <source>
        <dbReference type="Proteomes" id="UP000265520"/>
    </source>
</evidence>
<reference evidence="2 3" key="1">
    <citation type="journal article" date="2018" name="Front. Plant Sci.">
        <title>Red Clover (Trifolium pratense) and Zigzag Clover (T. medium) - A Picture of Genomic Similarities and Differences.</title>
        <authorList>
            <person name="Dluhosova J."/>
            <person name="Istvanek J."/>
            <person name="Nedelnik J."/>
            <person name="Repkova J."/>
        </authorList>
    </citation>
    <scope>NUCLEOTIDE SEQUENCE [LARGE SCALE GENOMIC DNA]</scope>
    <source>
        <strain evidence="3">cv. 10/8</strain>
        <tissue evidence="2">Leaf</tissue>
    </source>
</reference>
<proteinExistence type="predicted"/>
<name>A0A392UX87_9FABA</name>
<sequence length="74" mass="7378">AGASSGVIGSALSNVSAVDSDEEAKLGFGSESSTQNGVIEPTEIPELGFGSPSSGENGNPRVVDGRIQQAEITD</sequence>
<feature type="region of interest" description="Disordered" evidence="1">
    <location>
        <begin position="1"/>
        <end position="74"/>
    </location>
</feature>
<dbReference type="Proteomes" id="UP000265520">
    <property type="component" value="Unassembled WGS sequence"/>
</dbReference>
<accession>A0A392UX87</accession>
<comment type="caution">
    <text evidence="2">The sequence shown here is derived from an EMBL/GenBank/DDBJ whole genome shotgun (WGS) entry which is preliminary data.</text>
</comment>
<dbReference type="AlphaFoldDB" id="A0A392UX87"/>
<gene>
    <name evidence="2" type="ORF">A2U01_0101897</name>
</gene>
<evidence type="ECO:0000313" key="2">
    <source>
        <dbReference type="EMBL" id="MCI80626.1"/>
    </source>
</evidence>
<organism evidence="2 3">
    <name type="scientific">Trifolium medium</name>
    <dbReference type="NCBI Taxonomy" id="97028"/>
    <lineage>
        <taxon>Eukaryota</taxon>
        <taxon>Viridiplantae</taxon>
        <taxon>Streptophyta</taxon>
        <taxon>Embryophyta</taxon>
        <taxon>Tracheophyta</taxon>
        <taxon>Spermatophyta</taxon>
        <taxon>Magnoliopsida</taxon>
        <taxon>eudicotyledons</taxon>
        <taxon>Gunneridae</taxon>
        <taxon>Pentapetalae</taxon>
        <taxon>rosids</taxon>
        <taxon>fabids</taxon>
        <taxon>Fabales</taxon>
        <taxon>Fabaceae</taxon>
        <taxon>Papilionoideae</taxon>
        <taxon>50 kb inversion clade</taxon>
        <taxon>NPAAA clade</taxon>
        <taxon>Hologalegina</taxon>
        <taxon>IRL clade</taxon>
        <taxon>Trifolieae</taxon>
        <taxon>Trifolium</taxon>
    </lineage>
</organism>
<protein>
    <submittedName>
        <fullName evidence="2">Uncharacterized protein</fullName>
    </submittedName>
</protein>